<evidence type="ECO:0000256" key="2">
    <source>
        <dbReference type="SAM" id="Phobius"/>
    </source>
</evidence>
<feature type="transmembrane region" description="Helical" evidence="2">
    <location>
        <begin position="446"/>
        <end position="466"/>
    </location>
</feature>
<proteinExistence type="predicted"/>
<evidence type="ECO:0000313" key="6">
    <source>
        <dbReference type="Proteomes" id="UP000251717"/>
    </source>
</evidence>
<dbReference type="InterPro" id="IPR018702">
    <property type="entry name" value="DUF2207"/>
</dbReference>
<dbReference type="InterPro" id="IPR048389">
    <property type="entry name" value="YciQ-like_C"/>
</dbReference>
<feature type="transmembrane region" description="Helical" evidence="2">
    <location>
        <begin position="249"/>
        <end position="268"/>
    </location>
</feature>
<dbReference type="EMBL" id="MZGS01000014">
    <property type="protein sequence ID" value="PWB88180.1"/>
    <property type="molecule type" value="Genomic_DNA"/>
</dbReference>
<dbReference type="RefSeq" id="WP_116591309.1">
    <property type="nucleotide sequence ID" value="NZ_MZGS01000014.1"/>
</dbReference>
<dbReference type="AlphaFoldDB" id="A0A315XPT7"/>
<dbReference type="Pfam" id="PF20990">
    <property type="entry name" value="DUF2207_C"/>
    <property type="match status" value="1"/>
</dbReference>
<dbReference type="Proteomes" id="UP000251717">
    <property type="component" value="Unassembled WGS sequence"/>
</dbReference>
<feature type="domain" description="Predicted membrane protein YciQ-like C-terminal" evidence="4">
    <location>
        <begin position="281"/>
        <end position="529"/>
    </location>
</feature>
<feature type="region of interest" description="Disordered" evidence="1">
    <location>
        <begin position="573"/>
        <end position="593"/>
    </location>
</feature>
<organism evidence="5 6">
    <name type="scientific">Methanobrevibacter thaueri</name>
    <dbReference type="NCBI Taxonomy" id="190975"/>
    <lineage>
        <taxon>Archaea</taxon>
        <taxon>Methanobacteriati</taxon>
        <taxon>Methanobacteriota</taxon>
        <taxon>Methanomada group</taxon>
        <taxon>Methanobacteria</taxon>
        <taxon>Methanobacteriales</taxon>
        <taxon>Methanobacteriaceae</taxon>
        <taxon>Methanobrevibacter</taxon>
    </lineage>
</organism>
<evidence type="ECO:0000259" key="4">
    <source>
        <dbReference type="Pfam" id="PF20990"/>
    </source>
</evidence>
<dbReference type="Pfam" id="PF09972">
    <property type="entry name" value="DUF2207"/>
    <property type="match status" value="1"/>
</dbReference>
<comment type="caution">
    <text evidence="5">The sequence shown here is derived from an EMBL/GenBank/DDBJ whole genome shotgun (WGS) entry which is preliminary data.</text>
</comment>
<gene>
    <name evidence="5" type="ORF">MBBTH_03250</name>
</gene>
<keyword evidence="2" id="KW-1133">Transmembrane helix</keyword>
<evidence type="ECO:0000259" key="3">
    <source>
        <dbReference type="Pfam" id="PF09972"/>
    </source>
</evidence>
<evidence type="ECO:0000313" key="5">
    <source>
        <dbReference type="EMBL" id="PWB88180.1"/>
    </source>
</evidence>
<accession>A0A315XPT7</accession>
<evidence type="ECO:0008006" key="7">
    <source>
        <dbReference type="Google" id="ProtNLM"/>
    </source>
</evidence>
<feature type="domain" description="DUF2207" evidence="3">
    <location>
        <begin position="32"/>
        <end position="208"/>
    </location>
</feature>
<keyword evidence="6" id="KW-1185">Reference proteome</keyword>
<keyword evidence="2" id="KW-0472">Membrane</keyword>
<sequence>MNVKNAFIIILLFLLLFSTISAASADDDRSYSIDRAFVELTVGSDGLLHVDERYDYSFDGKFNGVYRDIPLKAGESIDNIEVDADGAYAVLKESDEGGYKHLKIYLYSDAAHTQGIRDCNVNVYISYDMKNVVTLFNDVGGLQYKLWGDEWDVGVGNIYFTVNLPGDSGNEYFLNPQEFNTTSELKGNTITAESSYIPKGDFYELLLLMPLSDFHDATYAKHVDRNGRDMIMKNLEDSVNGRNFWNTTYLIMGLLSLLSPVVAVFTYLKFGREPKVDYDGIYERELPTDDPPEVVNAIYANGDIGTPNMDGFEAAILNLIDKKVLKLTKQFDENTETNDLYIEFSGNTQNLKSNEKQVYDILHNFAYGDTLNLSSLNTSLSSEANAKWFMEQYADWCANVEDELEPRVSEEFNDTGTTIMAGLSVGGLVIGVIIAILGIWTELKSGTYAIAGGIFLVIFSIAIMRLDDDIFGQWTSKGRVRYLKWKNFKKFLKDNSLINEHPPESIVVWRKYLIYGAALGVADKVYESMKLQEKNFAGGSFYDDDIFLYHHYGGYYMMHHAIMTGQTSANPSSDSGGFGGLGGGSGGGGGGAF</sequence>
<keyword evidence="2" id="KW-0812">Transmembrane</keyword>
<feature type="compositionally biased region" description="Gly residues" evidence="1">
    <location>
        <begin position="576"/>
        <end position="593"/>
    </location>
</feature>
<dbReference type="OrthoDB" id="137138at2157"/>
<protein>
    <recommendedName>
        <fullName evidence="7">DUF2207 domain-containing protein</fullName>
    </recommendedName>
</protein>
<name>A0A315XPT7_9EURY</name>
<feature type="transmembrane region" description="Helical" evidence="2">
    <location>
        <begin position="419"/>
        <end position="440"/>
    </location>
</feature>
<evidence type="ECO:0000256" key="1">
    <source>
        <dbReference type="SAM" id="MobiDB-lite"/>
    </source>
</evidence>
<reference evidence="5 6" key="1">
    <citation type="submission" date="2017-03" db="EMBL/GenBank/DDBJ databases">
        <title>Genome sequence of Methanobrevibacter thaueri.</title>
        <authorList>
            <person name="Poehlein A."/>
            <person name="Seedorf H."/>
            <person name="Daniel R."/>
        </authorList>
    </citation>
    <scope>NUCLEOTIDE SEQUENCE [LARGE SCALE GENOMIC DNA]</scope>
    <source>
        <strain evidence="5 6">DSM 11995</strain>
    </source>
</reference>